<dbReference type="AlphaFoldDB" id="A0AAV7RHX6"/>
<protein>
    <submittedName>
        <fullName evidence="1">Uncharacterized protein</fullName>
    </submittedName>
</protein>
<sequence length="130" mass="15036">CIHDGKHYEEESVIKENCNYCICIATKWKCTENICLIRPEQIEQINSRNYSWKATNHSTFWGLTLKDGFKHRLGTFPPSPALLAMNEMTGRVTTEDEFPLFFIASYKWPDWIHSPLNQNNCGASWAFSTA</sequence>
<feature type="non-terminal residue" evidence="1">
    <location>
        <position position="130"/>
    </location>
</feature>
<name>A0AAV7RHX6_PLEWA</name>
<accession>A0AAV7RHX6</accession>
<evidence type="ECO:0000313" key="2">
    <source>
        <dbReference type="Proteomes" id="UP001066276"/>
    </source>
</evidence>
<keyword evidence="2" id="KW-1185">Reference proteome</keyword>
<dbReference type="Gene3D" id="3.90.70.10">
    <property type="entry name" value="Cysteine proteinases"/>
    <property type="match status" value="1"/>
</dbReference>
<dbReference type="InterPro" id="IPR038765">
    <property type="entry name" value="Papain-like_cys_pep_sf"/>
</dbReference>
<dbReference type="EMBL" id="JANPWB010000009">
    <property type="protein sequence ID" value="KAJ1150438.1"/>
    <property type="molecule type" value="Genomic_DNA"/>
</dbReference>
<feature type="non-terminal residue" evidence="1">
    <location>
        <position position="1"/>
    </location>
</feature>
<gene>
    <name evidence="1" type="ORF">NDU88_003229</name>
</gene>
<evidence type="ECO:0000313" key="1">
    <source>
        <dbReference type="EMBL" id="KAJ1150438.1"/>
    </source>
</evidence>
<dbReference type="SUPFAM" id="SSF54001">
    <property type="entry name" value="Cysteine proteinases"/>
    <property type="match status" value="1"/>
</dbReference>
<proteinExistence type="predicted"/>
<dbReference type="SUPFAM" id="SSF57603">
    <property type="entry name" value="FnI-like domain"/>
    <property type="match status" value="1"/>
</dbReference>
<comment type="caution">
    <text evidence="1">The sequence shown here is derived from an EMBL/GenBank/DDBJ whole genome shotgun (WGS) entry which is preliminary data.</text>
</comment>
<dbReference type="Proteomes" id="UP001066276">
    <property type="component" value="Chromosome 5"/>
</dbReference>
<reference evidence="1" key="1">
    <citation type="journal article" date="2022" name="bioRxiv">
        <title>Sequencing and chromosome-scale assembly of the giantPleurodeles waltlgenome.</title>
        <authorList>
            <person name="Brown T."/>
            <person name="Elewa A."/>
            <person name="Iarovenko S."/>
            <person name="Subramanian E."/>
            <person name="Araus A.J."/>
            <person name="Petzold A."/>
            <person name="Susuki M."/>
            <person name="Suzuki K.-i.T."/>
            <person name="Hayashi T."/>
            <person name="Toyoda A."/>
            <person name="Oliveira C."/>
            <person name="Osipova E."/>
            <person name="Leigh N.D."/>
            <person name="Simon A."/>
            <person name="Yun M.H."/>
        </authorList>
    </citation>
    <scope>NUCLEOTIDE SEQUENCE</scope>
    <source>
        <strain evidence="1">20211129_DDA</strain>
        <tissue evidence="1">Liver</tissue>
    </source>
</reference>
<organism evidence="1 2">
    <name type="scientific">Pleurodeles waltl</name>
    <name type="common">Iberian ribbed newt</name>
    <dbReference type="NCBI Taxonomy" id="8319"/>
    <lineage>
        <taxon>Eukaryota</taxon>
        <taxon>Metazoa</taxon>
        <taxon>Chordata</taxon>
        <taxon>Craniata</taxon>
        <taxon>Vertebrata</taxon>
        <taxon>Euteleostomi</taxon>
        <taxon>Amphibia</taxon>
        <taxon>Batrachia</taxon>
        <taxon>Caudata</taxon>
        <taxon>Salamandroidea</taxon>
        <taxon>Salamandridae</taxon>
        <taxon>Pleurodelinae</taxon>
        <taxon>Pleurodeles</taxon>
    </lineage>
</organism>